<accession>A0A0N9ZNI5</accession>
<dbReference type="EMBL" id="CP012023">
    <property type="protein sequence ID" value="ALI55004.1"/>
    <property type="molecule type" value="Genomic_DNA"/>
</dbReference>
<keyword evidence="2" id="KW-1185">Reference proteome</keyword>
<sequence>MTAMRSLRPLIAVVFAVLLFATSQTLAVTRGTMRDATGAMVLCTGTGPITVLIGEDGAPLGPSHICPECAMGVIADVGSAFVLGPFIARVTALDSAPWVSTRRTAQTLTPSARGPPLV</sequence>
<protein>
    <recommendedName>
        <fullName evidence="3">DUF2946 domain-containing protein</fullName>
    </recommendedName>
</protein>
<dbReference type="STRING" id="1397108.IMCC12053_1056"/>
<evidence type="ECO:0000313" key="1">
    <source>
        <dbReference type="EMBL" id="ALI55004.1"/>
    </source>
</evidence>
<reference evidence="1 2" key="1">
    <citation type="submission" date="2015-05" db="EMBL/GenBank/DDBJ databases">
        <authorList>
            <person name="Wang D.B."/>
            <person name="Wang M."/>
        </authorList>
    </citation>
    <scope>NUCLEOTIDE SEQUENCE [LARGE SCALE GENOMIC DNA]</scope>
    <source>
        <strain evidence="1 2">IMCC 12053</strain>
    </source>
</reference>
<organism evidence="1 2">
    <name type="scientific">Celeribacter marinus</name>
    <dbReference type="NCBI Taxonomy" id="1397108"/>
    <lineage>
        <taxon>Bacteria</taxon>
        <taxon>Pseudomonadati</taxon>
        <taxon>Pseudomonadota</taxon>
        <taxon>Alphaproteobacteria</taxon>
        <taxon>Rhodobacterales</taxon>
        <taxon>Roseobacteraceae</taxon>
        <taxon>Celeribacter</taxon>
    </lineage>
</organism>
<name>A0A0N9ZNI5_9RHOB</name>
<dbReference type="AlphaFoldDB" id="A0A0N9ZNI5"/>
<dbReference type="KEGG" id="cmar:IMCC12053_1056"/>
<evidence type="ECO:0000313" key="2">
    <source>
        <dbReference type="Proteomes" id="UP000064920"/>
    </source>
</evidence>
<dbReference type="Proteomes" id="UP000064920">
    <property type="component" value="Chromosome"/>
</dbReference>
<evidence type="ECO:0008006" key="3">
    <source>
        <dbReference type="Google" id="ProtNLM"/>
    </source>
</evidence>
<proteinExistence type="predicted"/>
<gene>
    <name evidence="1" type="ORF">IMCC12053_1056</name>
</gene>